<reference evidence="1 2" key="2">
    <citation type="submission" date="2018-10" db="EMBL/GenBank/DDBJ databases">
        <authorList>
            <consortium name="Pathogen Informatics"/>
        </authorList>
    </citation>
    <scope>NUCLEOTIDE SEQUENCE [LARGE SCALE GENOMIC DNA]</scope>
</reference>
<evidence type="ECO:0000313" key="2">
    <source>
        <dbReference type="Proteomes" id="UP000274131"/>
    </source>
</evidence>
<organism evidence="3">
    <name type="scientific">Enterobius vermicularis</name>
    <name type="common">Human pinworm</name>
    <dbReference type="NCBI Taxonomy" id="51028"/>
    <lineage>
        <taxon>Eukaryota</taxon>
        <taxon>Metazoa</taxon>
        <taxon>Ecdysozoa</taxon>
        <taxon>Nematoda</taxon>
        <taxon>Chromadorea</taxon>
        <taxon>Rhabditida</taxon>
        <taxon>Spirurina</taxon>
        <taxon>Oxyuridomorpha</taxon>
        <taxon>Oxyuroidea</taxon>
        <taxon>Oxyuridae</taxon>
        <taxon>Enterobius</taxon>
    </lineage>
</organism>
<dbReference type="EMBL" id="UXUI01012909">
    <property type="protein sequence ID" value="VDD97137.1"/>
    <property type="molecule type" value="Genomic_DNA"/>
</dbReference>
<gene>
    <name evidence="1" type="ORF">EVEC_LOCUS11888</name>
</gene>
<dbReference type="WBParaSite" id="EVEC_0001271501-mRNA-1">
    <property type="protein sequence ID" value="EVEC_0001271501-mRNA-1"/>
    <property type="gene ID" value="EVEC_0001271501"/>
</dbReference>
<proteinExistence type="predicted"/>
<reference evidence="3" key="1">
    <citation type="submission" date="2017-02" db="UniProtKB">
        <authorList>
            <consortium name="WormBaseParasite"/>
        </authorList>
    </citation>
    <scope>IDENTIFICATION</scope>
</reference>
<dbReference type="Proteomes" id="UP000274131">
    <property type="component" value="Unassembled WGS sequence"/>
</dbReference>
<keyword evidence="2" id="KW-1185">Reference proteome</keyword>
<name>A0A0N4VNZ2_ENTVE</name>
<accession>A0A0N4VNZ2</accession>
<protein>
    <submittedName>
        <fullName evidence="3">Movement protein</fullName>
    </submittedName>
</protein>
<evidence type="ECO:0000313" key="1">
    <source>
        <dbReference type="EMBL" id="VDD97137.1"/>
    </source>
</evidence>
<sequence length="34" mass="3683">MPKKNSEDSDGTKLDDYATVPVSSDRALNLSSKL</sequence>
<evidence type="ECO:0000313" key="3">
    <source>
        <dbReference type="WBParaSite" id="EVEC_0001271501-mRNA-1"/>
    </source>
</evidence>
<dbReference type="AlphaFoldDB" id="A0A0N4VNZ2"/>